<reference evidence="2 3" key="1">
    <citation type="submission" date="2020-05" db="EMBL/GenBank/DDBJ databases">
        <title>Identification and distribution of gene clusters putatively required for synthesis of sphingolipid metabolism inhibitors in phylogenetically diverse species of the filamentous fungus Fusarium.</title>
        <authorList>
            <person name="Kim H.-S."/>
            <person name="Busman M."/>
            <person name="Brown D.W."/>
            <person name="Divon H."/>
            <person name="Uhlig S."/>
            <person name="Proctor R.H."/>
        </authorList>
    </citation>
    <scope>NUCLEOTIDE SEQUENCE [LARGE SCALE GENOMIC DNA]</scope>
    <source>
        <strain evidence="2 3">NRRL 53147</strain>
    </source>
</reference>
<feature type="compositionally biased region" description="Polar residues" evidence="1">
    <location>
        <begin position="87"/>
        <end position="100"/>
    </location>
</feature>
<comment type="caution">
    <text evidence="2">The sequence shown here is derived from an EMBL/GenBank/DDBJ whole genome shotgun (WGS) entry which is preliminary data.</text>
</comment>
<feature type="region of interest" description="Disordered" evidence="1">
    <location>
        <begin position="63"/>
        <end position="119"/>
    </location>
</feature>
<proteinExistence type="predicted"/>
<accession>A0A8H5JF54</accession>
<sequence length="163" mass="19764">MPDRARIKVEKEPSRDKHEQRRWKPEQDLNRARENIRDLKKRIIEVEKKIDELIDRKETLEENNKKLRGVIQGQEGEEASRKVIESASRQLQKSQKYSSDQGHKWNKLRDETSKLEAEKKDWETWREDIEAECHRRAVFEARIRNEEPRSYESRKKSSHHPVR</sequence>
<feature type="compositionally biased region" description="Basic and acidic residues" evidence="1">
    <location>
        <begin position="101"/>
        <end position="119"/>
    </location>
</feature>
<name>A0A8H5JF54_9HYPO</name>
<feature type="region of interest" description="Disordered" evidence="1">
    <location>
        <begin position="142"/>
        <end position="163"/>
    </location>
</feature>
<protein>
    <submittedName>
        <fullName evidence="2">Uncharacterized protein</fullName>
    </submittedName>
</protein>
<keyword evidence="3" id="KW-1185">Reference proteome</keyword>
<dbReference type="EMBL" id="JAAOAM010000058">
    <property type="protein sequence ID" value="KAF5552905.1"/>
    <property type="molecule type" value="Genomic_DNA"/>
</dbReference>
<organism evidence="2 3">
    <name type="scientific">Fusarium mexicanum</name>
    <dbReference type="NCBI Taxonomy" id="751941"/>
    <lineage>
        <taxon>Eukaryota</taxon>
        <taxon>Fungi</taxon>
        <taxon>Dikarya</taxon>
        <taxon>Ascomycota</taxon>
        <taxon>Pezizomycotina</taxon>
        <taxon>Sordariomycetes</taxon>
        <taxon>Hypocreomycetidae</taxon>
        <taxon>Hypocreales</taxon>
        <taxon>Nectriaceae</taxon>
        <taxon>Fusarium</taxon>
        <taxon>Fusarium fujikuroi species complex</taxon>
    </lineage>
</organism>
<evidence type="ECO:0000256" key="1">
    <source>
        <dbReference type="SAM" id="MobiDB-lite"/>
    </source>
</evidence>
<dbReference type="Proteomes" id="UP000522262">
    <property type="component" value="Unassembled WGS sequence"/>
</dbReference>
<evidence type="ECO:0000313" key="3">
    <source>
        <dbReference type="Proteomes" id="UP000522262"/>
    </source>
</evidence>
<gene>
    <name evidence="2" type="ORF">FMEXI_2686</name>
</gene>
<dbReference type="AlphaFoldDB" id="A0A8H5JF54"/>
<feature type="region of interest" description="Disordered" evidence="1">
    <location>
        <begin position="1"/>
        <end position="27"/>
    </location>
</feature>
<feature type="compositionally biased region" description="Basic and acidic residues" evidence="1">
    <location>
        <begin position="142"/>
        <end position="155"/>
    </location>
</feature>
<evidence type="ECO:0000313" key="2">
    <source>
        <dbReference type="EMBL" id="KAF5552905.1"/>
    </source>
</evidence>